<dbReference type="Pfam" id="PF06200">
    <property type="entry name" value="tify"/>
    <property type="match status" value="1"/>
</dbReference>
<keyword evidence="4" id="KW-1185">Reference proteome</keyword>
<sequence>MHSVSIPEPKPPVFGDTRPLNVPNQFAEDEDDATAGGESIDNAHVPNEAHVRDEVPSDAIYADCGSDIFVHRSDPTNQLTLSFGGQVYLFDSITTDKVQAVPFRLGDMKLHKVRN</sequence>
<dbReference type="PANTHER" id="PTHR46125:SF20">
    <property type="entry name" value="GATA TRANSCRIPTION FACTOR 25"/>
    <property type="match status" value="1"/>
</dbReference>
<protein>
    <recommendedName>
        <fullName evidence="2">Tify domain-containing protein</fullName>
    </recommendedName>
</protein>
<dbReference type="PROSITE" id="PS51320">
    <property type="entry name" value="TIFY"/>
    <property type="match status" value="1"/>
</dbReference>
<evidence type="ECO:0000313" key="4">
    <source>
        <dbReference type="Proteomes" id="UP000325577"/>
    </source>
</evidence>
<dbReference type="Proteomes" id="UP000325577">
    <property type="component" value="Linkage Group LG15"/>
</dbReference>
<proteinExistence type="predicted"/>
<organism evidence="3 4">
    <name type="scientific">Nyssa sinensis</name>
    <dbReference type="NCBI Taxonomy" id="561372"/>
    <lineage>
        <taxon>Eukaryota</taxon>
        <taxon>Viridiplantae</taxon>
        <taxon>Streptophyta</taxon>
        <taxon>Embryophyta</taxon>
        <taxon>Tracheophyta</taxon>
        <taxon>Spermatophyta</taxon>
        <taxon>Magnoliopsida</taxon>
        <taxon>eudicotyledons</taxon>
        <taxon>Gunneridae</taxon>
        <taxon>Pentapetalae</taxon>
        <taxon>asterids</taxon>
        <taxon>Cornales</taxon>
        <taxon>Nyssaceae</taxon>
        <taxon>Nyssa</taxon>
    </lineage>
</organism>
<dbReference type="InterPro" id="IPR010399">
    <property type="entry name" value="Tify_dom"/>
</dbReference>
<evidence type="ECO:0000259" key="2">
    <source>
        <dbReference type="PROSITE" id="PS51320"/>
    </source>
</evidence>
<dbReference type="SMART" id="SM00979">
    <property type="entry name" value="TIFY"/>
    <property type="match status" value="1"/>
</dbReference>
<dbReference type="InterPro" id="IPR045280">
    <property type="entry name" value="TIFY-like"/>
</dbReference>
<accession>A0A5J5B6J7</accession>
<dbReference type="EMBL" id="CM018038">
    <property type="protein sequence ID" value="KAA8538194.1"/>
    <property type="molecule type" value="Genomic_DNA"/>
</dbReference>
<reference evidence="3 4" key="1">
    <citation type="submission" date="2019-09" db="EMBL/GenBank/DDBJ databases">
        <title>A chromosome-level genome assembly of the Chinese tupelo Nyssa sinensis.</title>
        <authorList>
            <person name="Yang X."/>
            <person name="Kang M."/>
            <person name="Yang Y."/>
            <person name="Xiong H."/>
            <person name="Wang M."/>
            <person name="Zhang Z."/>
            <person name="Wang Z."/>
            <person name="Wu H."/>
            <person name="Ma T."/>
            <person name="Liu J."/>
            <person name="Xi Z."/>
        </authorList>
    </citation>
    <scope>NUCLEOTIDE SEQUENCE [LARGE SCALE GENOMIC DNA]</scope>
    <source>
        <strain evidence="3">J267</strain>
        <tissue evidence="3">Leaf</tissue>
    </source>
</reference>
<evidence type="ECO:0000256" key="1">
    <source>
        <dbReference type="SAM" id="MobiDB-lite"/>
    </source>
</evidence>
<feature type="domain" description="Tify" evidence="2">
    <location>
        <begin position="72"/>
        <end position="107"/>
    </location>
</feature>
<gene>
    <name evidence="3" type="ORF">F0562_027802</name>
</gene>
<dbReference type="OrthoDB" id="1750705at2759"/>
<dbReference type="GO" id="GO:0006355">
    <property type="term" value="P:regulation of DNA-templated transcription"/>
    <property type="evidence" value="ECO:0007669"/>
    <property type="project" value="InterPro"/>
</dbReference>
<feature type="region of interest" description="Disordered" evidence="1">
    <location>
        <begin position="1"/>
        <end position="48"/>
    </location>
</feature>
<dbReference type="PANTHER" id="PTHR46125">
    <property type="entry name" value="GATA TRANSCRIPTION FACTOR 28"/>
    <property type="match status" value="1"/>
</dbReference>
<name>A0A5J5B6J7_9ASTE</name>
<evidence type="ECO:0000313" key="3">
    <source>
        <dbReference type="EMBL" id="KAA8538194.1"/>
    </source>
</evidence>
<dbReference type="AlphaFoldDB" id="A0A5J5B6J7"/>